<gene>
    <name evidence="1" type="ORF">CEV34_1747</name>
</gene>
<dbReference type="Proteomes" id="UP000216188">
    <property type="component" value="Unassembled WGS sequence"/>
</dbReference>
<comment type="caution">
    <text evidence="1">The sequence shown here is derived from an EMBL/GenBank/DDBJ whole genome shotgun (WGS) entry which is preliminary data.</text>
</comment>
<proteinExistence type="predicted"/>
<dbReference type="AlphaFoldDB" id="A0A256GJB3"/>
<dbReference type="EMBL" id="NNRM01000017">
    <property type="protein sequence ID" value="OYR27264.1"/>
    <property type="molecule type" value="Genomic_DNA"/>
</dbReference>
<sequence>MWCVGAHGLFRLLNLLTQLLVPLYCSTVYRNIENEFFTRRYLRSIRFIWGALACHSRLIHGTKHRTCHAKMT</sequence>
<reference evidence="1 2" key="1">
    <citation type="submission" date="2017-07" db="EMBL/GenBank/DDBJ databases">
        <title>Phylogenetic study on the rhizospheric bacterium Ochrobactrum sp. A44.</title>
        <authorList>
            <person name="Krzyzanowska D.M."/>
            <person name="Ossowicki A."/>
            <person name="Rajewska M."/>
            <person name="Maciag T."/>
            <person name="Kaczynski Z."/>
            <person name="Czerwicka M."/>
            <person name="Jafra S."/>
        </authorList>
    </citation>
    <scope>NUCLEOTIDE SEQUENCE [LARGE SCALE GENOMIC DNA]</scope>
    <source>
        <strain evidence="1 2">CCUG 30717</strain>
    </source>
</reference>
<organism evidence="1 2">
    <name type="scientific">Brucella pseudogrignonensis</name>
    <dbReference type="NCBI Taxonomy" id="419475"/>
    <lineage>
        <taxon>Bacteria</taxon>
        <taxon>Pseudomonadati</taxon>
        <taxon>Pseudomonadota</taxon>
        <taxon>Alphaproteobacteria</taxon>
        <taxon>Hyphomicrobiales</taxon>
        <taxon>Brucellaceae</taxon>
        <taxon>Brucella/Ochrobactrum group</taxon>
        <taxon>Brucella</taxon>
    </lineage>
</organism>
<keyword evidence="2" id="KW-1185">Reference proteome</keyword>
<name>A0A256GJB3_9HYPH</name>
<protein>
    <submittedName>
        <fullName evidence="1">Uncharacterized protein</fullName>
    </submittedName>
</protein>
<accession>A0A256GJB3</accession>
<evidence type="ECO:0000313" key="1">
    <source>
        <dbReference type="EMBL" id="OYR27264.1"/>
    </source>
</evidence>
<evidence type="ECO:0000313" key="2">
    <source>
        <dbReference type="Proteomes" id="UP000216188"/>
    </source>
</evidence>